<comment type="subcellular location">
    <subcellularLocation>
        <location evidence="1 10">Cell membrane</location>
        <topology evidence="1 10">Multi-pass membrane protein</topology>
    </subcellularLocation>
</comment>
<dbReference type="Pfam" id="PF02949">
    <property type="entry name" value="7tm_6"/>
    <property type="match status" value="1"/>
</dbReference>
<dbReference type="GO" id="GO:0004984">
    <property type="term" value="F:olfactory receptor activity"/>
    <property type="evidence" value="ECO:0007669"/>
    <property type="project" value="InterPro"/>
</dbReference>
<dbReference type="PANTHER" id="PTHR21137">
    <property type="entry name" value="ODORANT RECEPTOR"/>
    <property type="match status" value="1"/>
</dbReference>
<feature type="transmembrane region" description="Helical" evidence="10">
    <location>
        <begin position="268"/>
        <end position="290"/>
    </location>
</feature>
<protein>
    <recommendedName>
        <fullName evidence="10">Odorant receptor</fullName>
    </recommendedName>
</protein>
<evidence type="ECO:0000256" key="1">
    <source>
        <dbReference type="ARBA" id="ARBA00004651"/>
    </source>
</evidence>
<dbReference type="RefSeq" id="XP_023948177.2">
    <property type="nucleotide sequence ID" value="XM_024092409.2"/>
</dbReference>
<evidence type="ECO:0000313" key="11">
    <source>
        <dbReference type="Proteomes" id="UP001652582"/>
    </source>
</evidence>
<evidence type="ECO:0000256" key="8">
    <source>
        <dbReference type="ARBA" id="ARBA00023170"/>
    </source>
</evidence>
<dbReference type="InterPro" id="IPR004117">
    <property type="entry name" value="7tm6_olfct_rcpt"/>
</dbReference>
<evidence type="ECO:0000256" key="7">
    <source>
        <dbReference type="ARBA" id="ARBA00023136"/>
    </source>
</evidence>
<dbReference type="GeneID" id="112053110"/>
<keyword evidence="7 10" id="KW-0472">Membrane</keyword>
<organism evidence="11 12">
    <name type="scientific">Bicyclus anynana</name>
    <name type="common">Squinting bush brown butterfly</name>
    <dbReference type="NCBI Taxonomy" id="110368"/>
    <lineage>
        <taxon>Eukaryota</taxon>
        <taxon>Metazoa</taxon>
        <taxon>Ecdysozoa</taxon>
        <taxon>Arthropoda</taxon>
        <taxon>Hexapoda</taxon>
        <taxon>Insecta</taxon>
        <taxon>Pterygota</taxon>
        <taxon>Neoptera</taxon>
        <taxon>Endopterygota</taxon>
        <taxon>Lepidoptera</taxon>
        <taxon>Glossata</taxon>
        <taxon>Ditrysia</taxon>
        <taxon>Papilionoidea</taxon>
        <taxon>Nymphalidae</taxon>
        <taxon>Satyrinae</taxon>
        <taxon>Satyrini</taxon>
        <taxon>Mycalesina</taxon>
        <taxon>Bicyclus</taxon>
    </lineage>
</organism>
<accession>A0A6J1NSS9</accession>
<feature type="transmembrane region" description="Helical" evidence="10">
    <location>
        <begin position="296"/>
        <end position="316"/>
    </location>
</feature>
<dbReference type="AlphaFoldDB" id="A0A6J1NSS9"/>
<evidence type="ECO:0000256" key="5">
    <source>
        <dbReference type="ARBA" id="ARBA00022725"/>
    </source>
</evidence>
<evidence type="ECO:0000256" key="2">
    <source>
        <dbReference type="ARBA" id="ARBA00022475"/>
    </source>
</evidence>
<reference evidence="12" key="1">
    <citation type="submission" date="2025-08" db="UniProtKB">
        <authorList>
            <consortium name="RefSeq"/>
        </authorList>
    </citation>
    <scope>IDENTIFICATION</scope>
</reference>
<keyword evidence="2" id="KW-1003">Cell membrane</keyword>
<evidence type="ECO:0000313" key="12">
    <source>
        <dbReference type="RefSeq" id="XP_023948177.2"/>
    </source>
</evidence>
<keyword evidence="5 10" id="KW-0552">Olfaction</keyword>
<dbReference type="Proteomes" id="UP001652582">
    <property type="component" value="Chromosome 5"/>
</dbReference>
<keyword evidence="6 10" id="KW-1133">Transmembrane helix</keyword>
<keyword evidence="11" id="KW-1185">Reference proteome</keyword>
<dbReference type="PANTHER" id="PTHR21137:SF35">
    <property type="entry name" value="ODORANT RECEPTOR 19A-RELATED"/>
    <property type="match status" value="1"/>
</dbReference>
<keyword evidence="9 10" id="KW-0807">Transducer</keyword>
<dbReference type="KEGG" id="bany:112053110"/>
<keyword evidence="8 10" id="KW-0675">Receptor</keyword>
<evidence type="ECO:0000256" key="9">
    <source>
        <dbReference type="ARBA" id="ARBA00023224"/>
    </source>
</evidence>
<feature type="transmembrane region" description="Helical" evidence="10">
    <location>
        <begin position="50"/>
        <end position="71"/>
    </location>
</feature>
<evidence type="ECO:0000256" key="10">
    <source>
        <dbReference type="RuleBase" id="RU351113"/>
    </source>
</evidence>
<dbReference type="GO" id="GO:0005549">
    <property type="term" value="F:odorant binding"/>
    <property type="evidence" value="ECO:0007669"/>
    <property type="project" value="InterPro"/>
</dbReference>
<evidence type="ECO:0000256" key="3">
    <source>
        <dbReference type="ARBA" id="ARBA00022606"/>
    </source>
</evidence>
<comment type="caution">
    <text evidence="10">Lacks conserved residue(s) required for the propagation of feature annotation.</text>
</comment>
<sequence length="389" mass="44923">MRFITWIQKSFISCKHHLTNNSLESIIWLVNLVPSKAGFSILKETTSAPFWIVHFSLLFYVYVVGNVVYQVKFAQGAGDFIKSYVNISILIIASNNSYWFIMKRPLLRTVLEQVERNDRLASDCEFLKEKHVQLLSVIKKIVIALYGSNLLDAVFIYFPNRINLSNNYFSMSPCVGLEPLDKSPNRDICHAILLTQELSIATVLLHYQALLLFLIAHTTAMYKLLSAEMLAFDEYEDCQESSDIIKKRLPFLIERHALILDIIKNLKALYSMPIGVNFGSNAVCISLFFYLPLPEWLMFTPILFYCFLVFFLYCFLCQRLINASEHFENAIYSCGWEKFELNEKKTIYLMLLLAQKPVTLLAADIIPVNIYTFATTLQAMFKFVTVVKF</sequence>
<dbReference type="OrthoDB" id="7408385at2759"/>
<name>A0A6J1NSS9_BICAN</name>
<proteinExistence type="inferred from homology"/>
<feature type="transmembrane region" description="Helical" evidence="10">
    <location>
        <begin position="83"/>
        <end position="101"/>
    </location>
</feature>
<keyword evidence="4 10" id="KW-0812">Transmembrane</keyword>
<dbReference type="GO" id="GO:0005886">
    <property type="term" value="C:plasma membrane"/>
    <property type="evidence" value="ECO:0007669"/>
    <property type="project" value="UniProtKB-SubCell"/>
</dbReference>
<evidence type="ECO:0000256" key="4">
    <source>
        <dbReference type="ARBA" id="ARBA00022692"/>
    </source>
</evidence>
<dbReference type="GO" id="GO:0007165">
    <property type="term" value="P:signal transduction"/>
    <property type="evidence" value="ECO:0007669"/>
    <property type="project" value="UniProtKB-KW"/>
</dbReference>
<evidence type="ECO:0000256" key="6">
    <source>
        <dbReference type="ARBA" id="ARBA00022989"/>
    </source>
</evidence>
<comment type="similarity">
    <text evidence="10">Belongs to the insect chemoreceptor superfamily. Heteromeric odorant receptor channel (TC 1.A.69) family.</text>
</comment>
<gene>
    <name evidence="12" type="primary">LOC112053110</name>
</gene>
<keyword evidence="3 10" id="KW-0716">Sensory transduction</keyword>